<dbReference type="Pfam" id="PF02481">
    <property type="entry name" value="DNA_processg_A"/>
    <property type="match status" value="1"/>
</dbReference>
<dbReference type="PANTHER" id="PTHR43022:SF1">
    <property type="entry name" value="PROTEIN SMF"/>
    <property type="match status" value="1"/>
</dbReference>
<dbReference type="EMBL" id="QGGU01000012">
    <property type="protein sequence ID" value="PWK46812.1"/>
    <property type="molecule type" value="Genomic_DNA"/>
</dbReference>
<dbReference type="InterPro" id="IPR036388">
    <property type="entry name" value="WH-like_DNA-bd_sf"/>
</dbReference>
<evidence type="ECO:0000259" key="3">
    <source>
        <dbReference type="Pfam" id="PF02481"/>
    </source>
</evidence>
<evidence type="ECO:0000256" key="2">
    <source>
        <dbReference type="SAM" id="MobiDB-lite"/>
    </source>
</evidence>
<comment type="similarity">
    <text evidence="1">Belongs to the DprA/Smf family.</text>
</comment>
<accession>A0A316FFH0</accession>
<dbReference type="SUPFAM" id="SSF47781">
    <property type="entry name" value="RuvA domain 2-like"/>
    <property type="match status" value="1"/>
</dbReference>
<dbReference type="Gene3D" id="3.40.50.450">
    <property type="match status" value="1"/>
</dbReference>
<dbReference type="SUPFAM" id="SSF102405">
    <property type="entry name" value="MCP/YpsA-like"/>
    <property type="match status" value="1"/>
</dbReference>
<evidence type="ECO:0000313" key="6">
    <source>
        <dbReference type="Proteomes" id="UP000245790"/>
    </source>
</evidence>
<proteinExistence type="inferred from homology"/>
<dbReference type="OrthoDB" id="9785707at2"/>
<dbReference type="RefSeq" id="WP_109764683.1">
    <property type="nucleotide sequence ID" value="NZ_QGGU01000012.1"/>
</dbReference>
<dbReference type="NCBIfam" id="TIGR00732">
    <property type="entry name" value="dprA"/>
    <property type="match status" value="1"/>
</dbReference>
<reference evidence="5 6" key="1">
    <citation type="submission" date="2018-05" db="EMBL/GenBank/DDBJ databases">
        <title>Genomic Encyclopedia of Type Strains, Phase IV (KMG-IV): sequencing the most valuable type-strain genomes for metagenomic binning, comparative biology and taxonomic classification.</title>
        <authorList>
            <person name="Goeker M."/>
        </authorList>
    </citation>
    <scope>NUCLEOTIDE SEQUENCE [LARGE SCALE GENOMIC DNA]</scope>
    <source>
        <strain evidence="5 6">DSM 25350</strain>
    </source>
</reference>
<dbReference type="GO" id="GO:0009294">
    <property type="term" value="P:DNA-mediated transformation"/>
    <property type="evidence" value="ECO:0007669"/>
    <property type="project" value="InterPro"/>
</dbReference>
<feature type="compositionally biased region" description="Basic and acidic residues" evidence="2">
    <location>
        <begin position="315"/>
        <end position="325"/>
    </location>
</feature>
<dbReference type="Gene3D" id="1.10.10.10">
    <property type="entry name" value="Winged helix-like DNA-binding domain superfamily/Winged helix DNA-binding domain"/>
    <property type="match status" value="1"/>
</dbReference>
<keyword evidence="6" id="KW-1185">Reference proteome</keyword>
<sequence length="395" mass="42259">MNPLQLQRWFTLSQLDRVGWATSQKLLDHFKTIDEVFEASEADLLATGASEALCQRLLTAEPVNIDYELEWLAADSSHHIVTPDQSSYPRLLKECPGAPIILYGKGDISLLHQPQIAIVGTRNPTPAGKLAAKDFAAEMAKQGLVITSGMALGIDGIAHQAALSSGGATIAVAGTGLDRVYPARHKQLAHQIVEQGLIISEFALGTPVRGINFPKRNRIISGLSLGVLVIEAAIKSGSLITAQMAVEQSREVFALPGSVNNTLAKGCHALIKQGAHLVETADDVLQQIGWLAQAQSDKGESQQNSESAEAFKAAKHPDANGKKEASLAGASPKNAIDSLDEESLNLLRQIDFCYTSLDLLVERCEKSVADLSSKLLTLELDGWITSGAGGYQRQK</sequence>
<dbReference type="InterPro" id="IPR041614">
    <property type="entry name" value="DprA_WH"/>
</dbReference>
<dbReference type="InterPro" id="IPR010994">
    <property type="entry name" value="RuvA_2-like"/>
</dbReference>
<feature type="compositionally biased region" description="Polar residues" evidence="2">
    <location>
        <begin position="296"/>
        <end position="307"/>
    </location>
</feature>
<organism evidence="5 6">
    <name type="scientific">Pleionea mediterranea</name>
    <dbReference type="NCBI Taxonomy" id="523701"/>
    <lineage>
        <taxon>Bacteria</taxon>
        <taxon>Pseudomonadati</taxon>
        <taxon>Pseudomonadota</taxon>
        <taxon>Gammaproteobacteria</taxon>
        <taxon>Oceanospirillales</taxon>
        <taxon>Pleioneaceae</taxon>
        <taxon>Pleionea</taxon>
    </lineage>
</organism>
<evidence type="ECO:0000313" key="5">
    <source>
        <dbReference type="EMBL" id="PWK46812.1"/>
    </source>
</evidence>
<dbReference type="Proteomes" id="UP000245790">
    <property type="component" value="Unassembled WGS sequence"/>
</dbReference>
<name>A0A316FFH0_9GAMM</name>
<gene>
    <name evidence="5" type="ORF">C8D97_11248</name>
</gene>
<evidence type="ECO:0000256" key="1">
    <source>
        <dbReference type="ARBA" id="ARBA00006525"/>
    </source>
</evidence>
<feature type="domain" description="Smf/DprA SLOG" evidence="3">
    <location>
        <begin position="80"/>
        <end position="288"/>
    </location>
</feature>
<feature type="region of interest" description="Disordered" evidence="2">
    <location>
        <begin position="296"/>
        <end position="328"/>
    </location>
</feature>
<dbReference type="PANTHER" id="PTHR43022">
    <property type="entry name" value="PROTEIN SMF"/>
    <property type="match status" value="1"/>
</dbReference>
<dbReference type="InterPro" id="IPR003488">
    <property type="entry name" value="DprA"/>
</dbReference>
<evidence type="ECO:0000259" key="4">
    <source>
        <dbReference type="Pfam" id="PF17782"/>
    </source>
</evidence>
<dbReference type="InterPro" id="IPR057666">
    <property type="entry name" value="DrpA_SLOG"/>
</dbReference>
<dbReference type="AlphaFoldDB" id="A0A316FFH0"/>
<dbReference type="Pfam" id="PF17782">
    <property type="entry name" value="WHD_DprA"/>
    <property type="match status" value="1"/>
</dbReference>
<comment type="caution">
    <text evidence="5">The sequence shown here is derived from an EMBL/GenBank/DDBJ whole genome shotgun (WGS) entry which is preliminary data.</text>
</comment>
<feature type="domain" description="DprA winged helix" evidence="4">
    <location>
        <begin position="332"/>
        <end position="390"/>
    </location>
</feature>
<protein>
    <submittedName>
        <fullName evidence="5">DNA protecting protein DprA</fullName>
    </submittedName>
</protein>